<dbReference type="AlphaFoldDB" id="A0A0J9BY13"/>
<dbReference type="SMART" id="SM00422">
    <property type="entry name" value="HTH_MERR"/>
    <property type="match status" value="1"/>
</dbReference>
<dbReference type="GO" id="GO:0003677">
    <property type="term" value="F:DNA binding"/>
    <property type="evidence" value="ECO:0007669"/>
    <property type="project" value="UniProtKB-KW"/>
</dbReference>
<dbReference type="PANTHER" id="PTHR30204:SF69">
    <property type="entry name" value="MERR-FAMILY TRANSCRIPTIONAL REGULATOR"/>
    <property type="match status" value="1"/>
</dbReference>
<evidence type="ECO:0000259" key="6">
    <source>
        <dbReference type="PROSITE" id="PS50937"/>
    </source>
</evidence>
<protein>
    <recommendedName>
        <fullName evidence="6">HTH merR-type domain-containing protein</fullName>
    </recommendedName>
</protein>
<dbReference type="GeneID" id="93162598"/>
<dbReference type="InterPro" id="IPR000551">
    <property type="entry name" value="MerR-type_HTH_dom"/>
</dbReference>
<dbReference type="RefSeq" id="WP_048930457.1">
    <property type="nucleotide sequence ID" value="NZ_KQ235880.1"/>
</dbReference>
<comment type="caution">
    <text evidence="7">The sequence shown here is derived from an EMBL/GenBank/DDBJ whole genome shotgun (WGS) entry which is preliminary data.</text>
</comment>
<keyword evidence="5" id="KW-0472">Membrane</keyword>
<evidence type="ECO:0000256" key="3">
    <source>
        <dbReference type="ARBA" id="ARBA00023125"/>
    </source>
</evidence>
<evidence type="ECO:0000256" key="2">
    <source>
        <dbReference type="ARBA" id="ARBA00023015"/>
    </source>
</evidence>
<dbReference type="InterPro" id="IPR047057">
    <property type="entry name" value="MerR_fam"/>
</dbReference>
<evidence type="ECO:0000256" key="4">
    <source>
        <dbReference type="ARBA" id="ARBA00023163"/>
    </source>
</evidence>
<gene>
    <name evidence="7" type="ORF">HMPREF9470_03694</name>
</gene>
<dbReference type="PROSITE" id="PS50937">
    <property type="entry name" value="HTH_MERR_2"/>
    <property type="match status" value="1"/>
</dbReference>
<dbReference type="PATRIC" id="fig|742734.4.peg.3962"/>
<keyword evidence="5" id="KW-0812">Transmembrane</keyword>
<feature type="domain" description="HTH merR-type" evidence="6">
    <location>
        <begin position="1"/>
        <end position="69"/>
    </location>
</feature>
<evidence type="ECO:0000256" key="1">
    <source>
        <dbReference type="ARBA" id="ARBA00022491"/>
    </source>
</evidence>
<dbReference type="OrthoDB" id="9773308at2"/>
<dbReference type="SUPFAM" id="SSF46955">
    <property type="entry name" value="Putative DNA-binding domain"/>
    <property type="match status" value="1"/>
</dbReference>
<sequence length="288" mass="33648">MKMKEAEARTGLDRKNIRYYESEELLEPGRTEGNRYRDYSEEDIVRLLEIKLFRQLGIPIKDIRGYYEGRIGLGEMMQMRRSQIDGEVEQLKKMGQMCTRLEERIQLSPVEIGQCLKEIHEDEKQGFLFQNIKKDWILFKKELHGQYIYFEPQEEILNPTDFARETAIYAQRNHLDYETIRLEKTYALIRLEGIAYQASFTFGPCFRLARLPLVKLTRCNPPKNVMSTGKYLFFSLVPIMVAMFGIGFSLIGSQFYPGHGQLYRSVTVICLLAAIFIYAGCKNVHYNG</sequence>
<dbReference type="Proteomes" id="UP000037392">
    <property type="component" value="Unassembled WGS sequence"/>
</dbReference>
<evidence type="ECO:0000256" key="5">
    <source>
        <dbReference type="SAM" id="Phobius"/>
    </source>
</evidence>
<dbReference type="Pfam" id="PF13411">
    <property type="entry name" value="MerR_1"/>
    <property type="match status" value="1"/>
</dbReference>
<dbReference type="EMBL" id="ADLK01000028">
    <property type="protein sequence ID" value="KMW17041.1"/>
    <property type="molecule type" value="Genomic_DNA"/>
</dbReference>
<accession>A0A0J9BY13</accession>
<evidence type="ECO:0000313" key="8">
    <source>
        <dbReference type="Proteomes" id="UP000037392"/>
    </source>
</evidence>
<evidence type="ECO:0000313" key="7">
    <source>
        <dbReference type="EMBL" id="KMW17041.1"/>
    </source>
</evidence>
<feature type="transmembrane region" description="Helical" evidence="5">
    <location>
        <begin position="231"/>
        <end position="256"/>
    </location>
</feature>
<keyword evidence="2" id="KW-0805">Transcription regulation</keyword>
<keyword evidence="3" id="KW-0238">DNA-binding</keyword>
<proteinExistence type="predicted"/>
<dbReference type="Gene3D" id="1.10.1660.10">
    <property type="match status" value="1"/>
</dbReference>
<organism evidence="7 8">
    <name type="scientific">[Clostridium] citroniae WAL-19142</name>
    <dbReference type="NCBI Taxonomy" id="742734"/>
    <lineage>
        <taxon>Bacteria</taxon>
        <taxon>Bacillati</taxon>
        <taxon>Bacillota</taxon>
        <taxon>Clostridia</taxon>
        <taxon>Lachnospirales</taxon>
        <taxon>Lachnospiraceae</taxon>
        <taxon>Enterocloster</taxon>
    </lineage>
</organism>
<reference evidence="7 8" key="1">
    <citation type="submission" date="2011-04" db="EMBL/GenBank/DDBJ databases">
        <title>The Genome Sequence of Clostridium citroniae WAL-19142.</title>
        <authorList>
            <consortium name="The Broad Institute Genome Sequencing Platform"/>
            <person name="Earl A."/>
            <person name="Ward D."/>
            <person name="Feldgarden M."/>
            <person name="Gevers D."/>
            <person name="Warren Y.A."/>
            <person name="Tyrrell K.L."/>
            <person name="Citron D.M."/>
            <person name="Goldstein E.J."/>
            <person name="Daigneault M."/>
            <person name="Allen-Vercoe E."/>
            <person name="Young S.K."/>
            <person name="Zeng Q."/>
            <person name="Gargeya S."/>
            <person name="Fitzgerald M."/>
            <person name="Haas B."/>
            <person name="Abouelleil A."/>
            <person name="Alvarado L."/>
            <person name="Arachchi H.M."/>
            <person name="Berlin A."/>
            <person name="Brown A."/>
            <person name="Chapman S.B."/>
            <person name="Chen Z."/>
            <person name="Dunbar C."/>
            <person name="Freedman E."/>
            <person name="Gearin G."/>
            <person name="Gellesch M."/>
            <person name="Goldberg J."/>
            <person name="Griggs A."/>
            <person name="Gujja S."/>
            <person name="Heilman E.R."/>
            <person name="Heiman D."/>
            <person name="Howarth C."/>
            <person name="Larson L."/>
            <person name="Lui A."/>
            <person name="MacDonald P.J."/>
            <person name="Mehta T."/>
            <person name="Montmayeur A."/>
            <person name="Murphy C."/>
            <person name="Neiman D."/>
            <person name="Pearson M."/>
            <person name="Priest M."/>
            <person name="Roberts A."/>
            <person name="Saif S."/>
            <person name="Shea T."/>
            <person name="Shenoy N."/>
            <person name="Sisk P."/>
            <person name="Stolte C."/>
            <person name="Sykes S."/>
            <person name="White J."/>
            <person name="Yandava C."/>
            <person name="Wortman J."/>
            <person name="Nusbaum C."/>
            <person name="Birren B."/>
        </authorList>
    </citation>
    <scope>NUCLEOTIDE SEQUENCE [LARGE SCALE GENOMIC DNA]</scope>
    <source>
        <strain evidence="7 8">WAL-19142</strain>
    </source>
</reference>
<dbReference type="CDD" id="cd00592">
    <property type="entry name" value="HTH_MerR-like"/>
    <property type="match status" value="1"/>
</dbReference>
<keyword evidence="1" id="KW-0678">Repressor</keyword>
<keyword evidence="4" id="KW-0804">Transcription</keyword>
<dbReference type="PANTHER" id="PTHR30204">
    <property type="entry name" value="REDOX-CYCLING DRUG-SENSING TRANSCRIPTIONAL ACTIVATOR SOXR"/>
    <property type="match status" value="1"/>
</dbReference>
<keyword evidence="5" id="KW-1133">Transmembrane helix</keyword>
<feature type="transmembrane region" description="Helical" evidence="5">
    <location>
        <begin position="262"/>
        <end position="281"/>
    </location>
</feature>
<dbReference type="InterPro" id="IPR009061">
    <property type="entry name" value="DNA-bd_dom_put_sf"/>
</dbReference>
<dbReference type="GO" id="GO:0003700">
    <property type="term" value="F:DNA-binding transcription factor activity"/>
    <property type="evidence" value="ECO:0007669"/>
    <property type="project" value="InterPro"/>
</dbReference>
<name>A0A0J9BY13_9FIRM</name>